<dbReference type="GO" id="GO:0005524">
    <property type="term" value="F:ATP binding"/>
    <property type="evidence" value="ECO:0007669"/>
    <property type="project" value="UniProtKB-KW"/>
</dbReference>
<proteinExistence type="predicted"/>
<evidence type="ECO:0000256" key="6">
    <source>
        <dbReference type="ARBA" id="ARBA00022840"/>
    </source>
</evidence>
<keyword evidence="3" id="KW-0808">Transferase</keyword>
<protein>
    <recommendedName>
        <fullName evidence="2">histidine kinase</fullName>
        <ecNumber evidence="2">2.7.13.3</ecNumber>
    </recommendedName>
</protein>
<dbReference type="InterPro" id="IPR003594">
    <property type="entry name" value="HATPase_dom"/>
</dbReference>
<comment type="caution">
    <text evidence="9">The sequence shown here is derived from an EMBL/GenBank/DDBJ whole genome shotgun (WGS) entry which is preliminary data.</text>
</comment>
<dbReference type="PANTHER" id="PTHR43065">
    <property type="entry name" value="SENSOR HISTIDINE KINASE"/>
    <property type="match status" value="1"/>
</dbReference>
<name>A0A9X4RMG5_9BACT</name>
<keyword evidence="6" id="KW-0067">ATP-binding</keyword>
<dbReference type="AlphaFoldDB" id="A0A9X4RMG5"/>
<dbReference type="PRINTS" id="PR00344">
    <property type="entry name" value="BCTRLSENSOR"/>
</dbReference>
<dbReference type="InterPro" id="IPR004358">
    <property type="entry name" value="Sig_transdc_His_kin-like_C"/>
</dbReference>
<dbReference type="SMART" id="SM00387">
    <property type="entry name" value="HATPase_c"/>
    <property type="match status" value="1"/>
</dbReference>
<dbReference type="InterPro" id="IPR005467">
    <property type="entry name" value="His_kinase_dom"/>
</dbReference>
<dbReference type="GO" id="GO:0004673">
    <property type="term" value="F:protein histidine kinase activity"/>
    <property type="evidence" value="ECO:0007669"/>
    <property type="project" value="UniProtKB-EC"/>
</dbReference>
<reference evidence="9" key="2">
    <citation type="submission" date="2022-10" db="EMBL/GenBank/DDBJ databases">
        <authorList>
            <person name="Aronson H.S."/>
        </authorList>
    </citation>
    <scope>NUCLEOTIDE SEQUENCE</scope>
    <source>
        <strain evidence="9">RS19-109</strain>
    </source>
</reference>
<keyword evidence="10" id="KW-1185">Reference proteome</keyword>
<evidence type="ECO:0000256" key="2">
    <source>
        <dbReference type="ARBA" id="ARBA00012438"/>
    </source>
</evidence>
<evidence type="ECO:0000256" key="3">
    <source>
        <dbReference type="ARBA" id="ARBA00022679"/>
    </source>
</evidence>
<dbReference type="EMBL" id="JAPHEH010000001">
    <property type="protein sequence ID" value="MDG4477066.1"/>
    <property type="molecule type" value="Genomic_DNA"/>
</dbReference>
<keyword evidence="4" id="KW-0547">Nucleotide-binding</keyword>
<dbReference type="Pfam" id="PF02518">
    <property type="entry name" value="HATPase_c"/>
    <property type="match status" value="1"/>
</dbReference>
<reference evidence="9" key="1">
    <citation type="journal article" date="2022" name="bioRxiv">
        <title>Thiovibrio frasassiensisgen. nov., sp. nov., an autotrophic, elemental sulfur disproportionating bacterium isolated from sulfidic karst sediment, and proposal of Thiovibrionaceae fam. nov.</title>
        <authorList>
            <person name="Aronson H."/>
            <person name="Thomas C."/>
            <person name="Bhattacharyya M."/>
            <person name="Eckstein S."/>
            <person name="Jensen S."/>
            <person name="Barco R."/>
            <person name="Macalady J."/>
            <person name="Amend J."/>
        </authorList>
    </citation>
    <scope>NUCLEOTIDE SEQUENCE</scope>
    <source>
        <strain evidence="9">RS19-109</strain>
    </source>
</reference>
<feature type="domain" description="Histidine kinase" evidence="8">
    <location>
        <begin position="153"/>
        <end position="258"/>
    </location>
</feature>
<dbReference type="EC" id="2.7.13.3" evidence="2"/>
<dbReference type="SUPFAM" id="SSF55874">
    <property type="entry name" value="ATPase domain of HSP90 chaperone/DNA topoisomerase II/histidine kinase"/>
    <property type="match status" value="1"/>
</dbReference>
<dbReference type="PANTHER" id="PTHR43065:SF46">
    <property type="entry name" value="C4-DICARBOXYLATE TRANSPORT SENSOR PROTEIN DCTB"/>
    <property type="match status" value="1"/>
</dbReference>
<dbReference type="RefSeq" id="WP_307634031.1">
    <property type="nucleotide sequence ID" value="NZ_JAPHEH010000001.1"/>
</dbReference>
<evidence type="ECO:0000256" key="5">
    <source>
        <dbReference type="ARBA" id="ARBA00022777"/>
    </source>
</evidence>
<evidence type="ECO:0000259" key="8">
    <source>
        <dbReference type="PROSITE" id="PS50109"/>
    </source>
</evidence>
<dbReference type="Proteomes" id="UP001154240">
    <property type="component" value="Unassembled WGS sequence"/>
</dbReference>
<keyword evidence="7" id="KW-0902">Two-component regulatory system</keyword>
<sequence length="261" mass="28332">MQADKWEEAYLAQSQDAAVGRMFRGIIHNLGGIIQVFSLHTDLSAMMLDKAMAVLAQMRQAGASPELDSLHDLLTRRADALSQMQEKVVQSQQILQRTQILPDFLPLPGGVAYTVNSVIATEVEFMSADSVFKHKVRKTLNLAEPLPALARFQLELHQIIHILLSNALEAVQGQEDAEIVVESFLEGEGVGIRVTDNGPGLGSEAAAHCYEPFFSTKEGHLGLGLYLAKKLISRCGGELSHKSSPGSTGFSLLVPVEAMQV</sequence>
<evidence type="ECO:0000256" key="4">
    <source>
        <dbReference type="ARBA" id="ARBA00022741"/>
    </source>
</evidence>
<dbReference type="InterPro" id="IPR036890">
    <property type="entry name" value="HATPase_C_sf"/>
</dbReference>
<gene>
    <name evidence="9" type="ORF">OLX77_12970</name>
</gene>
<evidence type="ECO:0000256" key="1">
    <source>
        <dbReference type="ARBA" id="ARBA00000085"/>
    </source>
</evidence>
<comment type="catalytic activity">
    <reaction evidence="1">
        <text>ATP + protein L-histidine = ADP + protein N-phospho-L-histidine.</text>
        <dbReference type="EC" id="2.7.13.3"/>
    </reaction>
</comment>
<keyword evidence="5 9" id="KW-0418">Kinase</keyword>
<dbReference type="GO" id="GO:0000160">
    <property type="term" value="P:phosphorelay signal transduction system"/>
    <property type="evidence" value="ECO:0007669"/>
    <property type="project" value="UniProtKB-KW"/>
</dbReference>
<organism evidence="9 10">
    <name type="scientific">Thiovibrio frasassiensis</name>
    <dbReference type="NCBI Taxonomy" id="2984131"/>
    <lineage>
        <taxon>Bacteria</taxon>
        <taxon>Pseudomonadati</taxon>
        <taxon>Thermodesulfobacteriota</taxon>
        <taxon>Desulfobulbia</taxon>
        <taxon>Desulfobulbales</taxon>
        <taxon>Thiovibrionaceae</taxon>
        <taxon>Thiovibrio</taxon>
    </lineage>
</organism>
<evidence type="ECO:0000313" key="9">
    <source>
        <dbReference type="EMBL" id="MDG4477066.1"/>
    </source>
</evidence>
<dbReference type="PROSITE" id="PS50109">
    <property type="entry name" value="HIS_KIN"/>
    <property type="match status" value="1"/>
</dbReference>
<evidence type="ECO:0000313" key="10">
    <source>
        <dbReference type="Proteomes" id="UP001154240"/>
    </source>
</evidence>
<accession>A0A9X4RMG5</accession>
<dbReference type="Gene3D" id="3.30.565.10">
    <property type="entry name" value="Histidine kinase-like ATPase, C-terminal domain"/>
    <property type="match status" value="1"/>
</dbReference>
<evidence type="ECO:0000256" key="7">
    <source>
        <dbReference type="ARBA" id="ARBA00023012"/>
    </source>
</evidence>